<evidence type="ECO:0000313" key="2">
    <source>
        <dbReference type="EMBL" id="KAK0408658.1"/>
    </source>
</evidence>
<name>A0AA39HPT5_9BILA</name>
<feature type="transmembrane region" description="Helical" evidence="1">
    <location>
        <begin position="124"/>
        <end position="147"/>
    </location>
</feature>
<reference evidence="2" key="1">
    <citation type="submission" date="2023-06" db="EMBL/GenBank/DDBJ databases">
        <title>Genomic analysis of the entomopathogenic nematode Steinernema hermaphroditum.</title>
        <authorList>
            <person name="Schwarz E.M."/>
            <person name="Heppert J.K."/>
            <person name="Baniya A."/>
            <person name="Schwartz H.T."/>
            <person name="Tan C.-H."/>
            <person name="Antoshechkin I."/>
            <person name="Sternberg P.W."/>
            <person name="Goodrich-Blair H."/>
            <person name="Dillman A.R."/>
        </authorList>
    </citation>
    <scope>NUCLEOTIDE SEQUENCE</scope>
    <source>
        <strain evidence="2">PS9179</strain>
        <tissue evidence="2">Whole animal</tissue>
    </source>
</reference>
<keyword evidence="1" id="KW-1133">Transmembrane helix</keyword>
<keyword evidence="3" id="KW-1185">Reference proteome</keyword>
<dbReference type="AlphaFoldDB" id="A0AA39HPT5"/>
<dbReference type="EMBL" id="JAUCMV010000003">
    <property type="protein sequence ID" value="KAK0408658.1"/>
    <property type="molecule type" value="Genomic_DNA"/>
</dbReference>
<organism evidence="2 3">
    <name type="scientific">Steinernema hermaphroditum</name>
    <dbReference type="NCBI Taxonomy" id="289476"/>
    <lineage>
        <taxon>Eukaryota</taxon>
        <taxon>Metazoa</taxon>
        <taxon>Ecdysozoa</taxon>
        <taxon>Nematoda</taxon>
        <taxon>Chromadorea</taxon>
        <taxon>Rhabditida</taxon>
        <taxon>Tylenchina</taxon>
        <taxon>Panagrolaimomorpha</taxon>
        <taxon>Strongyloidoidea</taxon>
        <taxon>Steinernematidae</taxon>
        <taxon>Steinernema</taxon>
    </lineage>
</organism>
<evidence type="ECO:0000313" key="3">
    <source>
        <dbReference type="Proteomes" id="UP001175271"/>
    </source>
</evidence>
<feature type="transmembrane region" description="Helical" evidence="1">
    <location>
        <begin position="15"/>
        <end position="35"/>
    </location>
</feature>
<feature type="transmembrane region" description="Helical" evidence="1">
    <location>
        <begin position="47"/>
        <end position="65"/>
    </location>
</feature>
<gene>
    <name evidence="2" type="ORF">QR680_004080</name>
</gene>
<dbReference type="PANTHER" id="PTHR34851:SF5">
    <property type="entry name" value="MARVEL DOMAIN-CONTAINING PROTEIN"/>
    <property type="match status" value="1"/>
</dbReference>
<comment type="caution">
    <text evidence="2">The sequence shown here is derived from an EMBL/GenBank/DDBJ whole genome shotgun (WGS) entry which is preliminary data.</text>
</comment>
<dbReference type="PANTHER" id="PTHR34851">
    <property type="entry name" value="PROTEIN CBG05235-RELATED"/>
    <property type="match status" value="1"/>
</dbReference>
<feature type="transmembrane region" description="Helical" evidence="1">
    <location>
        <begin position="167"/>
        <end position="189"/>
    </location>
</feature>
<sequence>MSCEQCCGYMNAKNATLIICIFIVVIDGLTFAMSFYDSLDSLRDEVADFRCAGTCLTALLALIAVKAKIPMLLLPMMMMMIYRLIGFFTAPFTDVLQRLIQRIIYHNGERRIVMCGGSHVDRCCWGFLHVTTGTLVIASLMIAYHAFSLPIVIKLGSENPVAKDDYFAVAAGGVHLLCIAGGVLAIVGVKTESPRLLLPLMIKMIICVIWIILASFVTLLGSHTLDTQLNIDYSVFLATTMPPPGTAFSAVFQAWFANVLYTCYEYLRSLHYNTPRPAPVQMQKI</sequence>
<dbReference type="Proteomes" id="UP001175271">
    <property type="component" value="Unassembled WGS sequence"/>
</dbReference>
<proteinExistence type="predicted"/>
<accession>A0AA39HPT5</accession>
<keyword evidence="1" id="KW-0472">Membrane</keyword>
<protein>
    <submittedName>
        <fullName evidence="2">Uncharacterized protein</fullName>
    </submittedName>
</protein>
<evidence type="ECO:0000256" key="1">
    <source>
        <dbReference type="SAM" id="Phobius"/>
    </source>
</evidence>
<keyword evidence="1" id="KW-0812">Transmembrane</keyword>
<feature type="transmembrane region" description="Helical" evidence="1">
    <location>
        <begin position="245"/>
        <end position="267"/>
    </location>
</feature>
<feature type="transmembrane region" description="Helical" evidence="1">
    <location>
        <begin position="201"/>
        <end position="225"/>
    </location>
</feature>